<dbReference type="InterPro" id="IPR006703">
    <property type="entry name" value="G_AIG1"/>
</dbReference>
<dbReference type="GeneTree" id="ENSGT00500000044904"/>
<dbReference type="Ensembl" id="ENSPNAT00000004497.2">
    <property type="protein sequence ID" value="ENSPNAP00000026682.1"/>
    <property type="gene ID" value="ENSPNAG00000002049.2"/>
</dbReference>
<dbReference type="Proteomes" id="UP001501920">
    <property type="component" value="Chromosome 22"/>
</dbReference>
<dbReference type="RefSeq" id="XP_017539859.1">
    <property type="nucleotide sequence ID" value="XM_017684370.2"/>
</dbReference>
<dbReference type="PANTHER" id="PTHR32046:SF11">
    <property type="entry name" value="IMMUNE-ASSOCIATED NUCLEOTIDE-BINDING PROTEIN 10-LIKE"/>
    <property type="match status" value="1"/>
</dbReference>
<proteinExistence type="inferred from homology"/>
<dbReference type="OrthoDB" id="8954335at2759"/>
<dbReference type="RefSeq" id="XP_017539858.1">
    <property type="nucleotide sequence ID" value="XM_017684369.1"/>
</dbReference>
<reference evidence="6" key="2">
    <citation type="submission" date="2025-08" db="UniProtKB">
        <authorList>
            <consortium name="Ensembl"/>
        </authorList>
    </citation>
    <scope>IDENTIFICATION</scope>
</reference>
<feature type="region of interest" description="Disordered" evidence="4">
    <location>
        <begin position="546"/>
        <end position="581"/>
    </location>
</feature>
<keyword evidence="2" id="KW-0547">Nucleotide-binding</keyword>
<evidence type="ECO:0000313" key="6">
    <source>
        <dbReference type="Ensembl" id="ENSPNAP00000026682.1"/>
    </source>
</evidence>
<feature type="compositionally biased region" description="Polar residues" evidence="4">
    <location>
        <begin position="557"/>
        <end position="574"/>
    </location>
</feature>
<reference evidence="6 7" key="1">
    <citation type="submission" date="2020-10" db="EMBL/GenBank/DDBJ databases">
        <title>Pygocentrus nattereri (red-bellied piranha) genome, fPygNat1, primary haplotype.</title>
        <authorList>
            <person name="Myers G."/>
            <person name="Meyer A."/>
            <person name="Karagic N."/>
            <person name="Pippel M."/>
            <person name="Winkler S."/>
            <person name="Tracey A."/>
            <person name="Wood J."/>
            <person name="Formenti G."/>
            <person name="Howe K."/>
            <person name="Fedrigo O."/>
            <person name="Jarvis E.D."/>
        </authorList>
    </citation>
    <scope>NUCLEOTIDE SEQUENCE [LARGE SCALE GENOMIC DNA]</scope>
</reference>
<dbReference type="GO" id="GO:0005525">
    <property type="term" value="F:GTP binding"/>
    <property type="evidence" value="ECO:0007669"/>
    <property type="project" value="InterPro"/>
</dbReference>
<dbReference type="Pfam" id="PF04548">
    <property type="entry name" value="AIG1"/>
    <property type="match status" value="1"/>
</dbReference>
<keyword evidence="3" id="KW-0175">Coiled coil</keyword>
<dbReference type="GeneID" id="108412385"/>
<dbReference type="PANTHER" id="PTHR32046">
    <property type="entry name" value="G DOMAIN-CONTAINING PROTEIN"/>
    <property type="match status" value="1"/>
</dbReference>
<organism evidence="6 7">
    <name type="scientific">Pygocentrus nattereri</name>
    <name type="common">Red-bellied piranha</name>
    <dbReference type="NCBI Taxonomy" id="42514"/>
    <lineage>
        <taxon>Eukaryota</taxon>
        <taxon>Metazoa</taxon>
        <taxon>Chordata</taxon>
        <taxon>Craniata</taxon>
        <taxon>Vertebrata</taxon>
        <taxon>Euteleostomi</taxon>
        <taxon>Actinopterygii</taxon>
        <taxon>Neopterygii</taxon>
        <taxon>Teleostei</taxon>
        <taxon>Ostariophysi</taxon>
        <taxon>Characiformes</taxon>
        <taxon>Characoidei</taxon>
        <taxon>Pygocentrus</taxon>
    </lineage>
</organism>
<feature type="coiled-coil region" evidence="3">
    <location>
        <begin position="451"/>
        <end position="478"/>
    </location>
</feature>
<dbReference type="InterPro" id="IPR025662">
    <property type="entry name" value="Sigma_54_int_dom_ATP-bd_1"/>
</dbReference>
<comment type="similarity">
    <text evidence="1">Belongs to the TRAFAC class TrmE-Era-EngA-EngB-Septin-like GTPase superfamily. AIG1/Toc34/Toc159-like paraseptin GTPase family. IAN subfamily.</text>
</comment>
<protein>
    <recommendedName>
        <fullName evidence="5">AIG1-type G domain-containing protein</fullName>
    </recommendedName>
</protein>
<reference evidence="6" key="3">
    <citation type="submission" date="2025-09" db="UniProtKB">
        <authorList>
            <consortium name="Ensembl"/>
        </authorList>
    </citation>
    <scope>IDENTIFICATION</scope>
</reference>
<dbReference type="PROSITE" id="PS00675">
    <property type="entry name" value="SIGMA54_INTERACT_1"/>
    <property type="match status" value="1"/>
</dbReference>
<name>A0A3B4DQM5_PYGNA</name>
<dbReference type="OMA" id="ENIKGGM"/>
<accession>A0A3B4DQM5</accession>
<feature type="domain" description="AIG1-type G" evidence="5">
    <location>
        <begin position="60"/>
        <end position="244"/>
    </location>
</feature>
<evidence type="ECO:0000256" key="3">
    <source>
        <dbReference type="SAM" id="Coils"/>
    </source>
</evidence>
<evidence type="ECO:0000313" key="7">
    <source>
        <dbReference type="Proteomes" id="UP001501920"/>
    </source>
</evidence>
<sequence>MAYRLNDASSPLNDLIKKSQMLHPGPPVRYCLYTTRSDLEKDGKIRKWTFGQKYANMKNKTILMVGETGTGKTTLINTMVNYFLGVNFEDKVWFEITEEEKRAQTESQTSEVTVYEINSEEKRSSLTIIDTPGYGDTRGIDKDTEIARNLHELFLHGTGVKDLDAVCLVLKASQNRISGIQRYIFESVLSLFGKDIEDIIVLFITHSDGGPPTNVLQAIKTEKVPCCHDDENEPVHFLFNNRQSEERTKRYEYVYKSSWEMAAGSIGEFFEFLKSRQRKSLNMTVSVLNERTQLEACVESLKKSIKFREAKQKELTEVQDLLKLNKEMIEKDEKFTFTVKIAYKEKINIIGASWQSKKVTSCKECEENCHEYGCWLATNAKKCEVMEDNYCTVCMCHYSTHVREGRKYVERWREERVTFAQLKKKYGNTDEEKASYDKSALKHVETGHRQSLKMREQMTKLENSLKNLLDKNEVERKSLVKDTYVAIVKLSETALKPDSAFTIQYLDFLIPRVEEAGSADWLQKLKNMQREAKASTKSAVGYLSRMNKGPQKAADKASTNSAAELTSSRNEGTQTAAAEEATSYEVGHVRRMRHFFTEFFQNI</sequence>
<dbReference type="Gene3D" id="3.40.50.300">
    <property type="entry name" value="P-loop containing nucleotide triphosphate hydrolases"/>
    <property type="match status" value="1"/>
</dbReference>
<dbReference type="SUPFAM" id="SSF52540">
    <property type="entry name" value="P-loop containing nucleoside triphosphate hydrolases"/>
    <property type="match status" value="2"/>
</dbReference>
<keyword evidence="7" id="KW-1185">Reference proteome</keyword>
<evidence type="ECO:0000256" key="1">
    <source>
        <dbReference type="ARBA" id="ARBA00008535"/>
    </source>
</evidence>
<dbReference type="InterPro" id="IPR027417">
    <property type="entry name" value="P-loop_NTPase"/>
</dbReference>
<evidence type="ECO:0000256" key="4">
    <source>
        <dbReference type="SAM" id="MobiDB-lite"/>
    </source>
</evidence>
<dbReference type="AlphaFoldDB" id="A0A3B4DQM5"/>
<evidence type="ECO:0000256" key="2">
    <source>
        <dbReference type="ARBA" id="ARBA00022741"/>
    </source>
</evidence>
<evidence type="ECO:0000259" key="5">
    <source>
        <dbReference type="Pfam" id="PF04548"/>
    </source>
</evidence>